<feature type="transmembrane region" description="Helical" evidence="7">
    <location>
        <begin position="37"/>
        <end position="60"/>
    </location>
</feature>
<dbReference type="PANTHER" id="PTHR30086:SF14">
    <property type="entry name" value="HOMOSERINE_HOMOSERINE LACTONE EFFLUX PROTEIN"/>
    <property type="match status" value="1"/>
</dbReference>
<evidence type="ECO:0000256" key="4">
    <source>
        <dbReference type="ARBA" id="ARBA00022692"/>
    </source>
</evidence>
<dbReference type="Proteomes" id="UP001069802">
    <property type="component" value="Unassembled WGS sequence"/>
</dbReference>
<evidence type="ECO:0000256" key="5">
    <source>
        <dbReference type="ARBA" id="ARBA00022989"/>
    </source>
</evidence>
<evidence type="ECO:0000256" key="3">
    <source>
        <dbReference type="ARBA" id="ARBA00022475"/>
    </source>
</evidence>
<name>A0ABT4LEJ1_9PROT</name>
<accession>A0ABT4LEJ1</accession>
<feature type="transmembrane region" description="Helical" evidence="7">
    <location>
        <begin position="146"/>
        <end position="171"/>
    </location>
</feature>
<proteinExistence type="inferred from homology"/>
<feature type="transmembrane region" description="Helical" evidence="7">
    <location>
        <begin position="66"/>
        <end position="84"/>
    </location>
</feature>
<dbReference type="EMBL" id="JAPWGY010000001">
    <property type="protein sequence ID" value="MCZ4279513.1"/>
    <property type="molecule type" value="Genomic_DNA"/>
</dbReference>
<comment type="caution">
    <text evidence="8">The sequence shown here is derived from an EMBL/GenBank/DDBJ whole genome shotgun (WGS) entry which is preliminary data.</text>
</comment>
<keyword evidence="9" id="KW-1185">Reference proteome</keyword>
<evidence type="ECO:0000313" key="9">
    <source>
        <dbReference type="Proteomes" id="UP001069802"/>
    </source>
</evidence>
<reference evidence="8" key="1">
    <citation type="submission" date="2022-12" db="EMBL/GenBank/DDBJ databases">
        <title>Bacterial isolates from different developmental stages of Nematostella vectensis.</title>
        <authorList>
            <person name="Fraune S."/>
        </authorList>
    </citation>
    <scope>NUCLEOTIDE SEQUENCE</scope>
    <source>
        <strain evidence="8">G21630-S1</strain>
    </source>
</reference>
<gene>
    <name evidence="8" type="ORF">O4H49_01910</name>
</gene>
<keyword evidence="6 7" id="KW-0472">Membrane</keyword>
<keyword evidence="4 7" id="KW-0812">Transmembrane</keyword>
<feature type="transmembrane region" description="Helical" evidence="7">
    <location>
        <begin position="6"/>
        <end position="30"/>
    </location>
</feature>
<dbReference type="Pfam" id="PF01810">
    <property type="entry name" value="LysE"/>
    <property type="match status" value="1"/>
</dbReference>
<dbReference type="InterPro" id="IPR001123">
    <property type="entry name" value="LeuE-type"/>
</dbReference>
<protein>
    <submittedName>
        <fullName evidence="8">LysE family translocator</fullName>
    </submittedName>
</protein>
<dbReference type="RefSeq" id="WP_269421714.1">
    <property type="nucleotide sequence ID" value="NZ_JAPWGY010000001.1"/>
</dbReference>
<evidence type="ECO:0000256" key="1">
    <source>
        <dbReference type="ARBA" id="ARBA00004651"/>
    </source>
</evidence>
<dbReference type="PANTHER" id="PTHR30086">
    <property type="entry name" value="ARGININE EXPORTER PROTEIN ARGO"/>
    <property type="match status" value="1"/>
</dbReference>
<evidence type="ECO:0000256" key="2">
    <source>
        <dbReference type="ARBA" id="ARBA00007928"/>
    </source>
</evidence>
<evidence type="ECO:0000256" key="7">
    <source>
        <dbReference type="SAM" id="Phobius"/>
    </source>
</evidence>
<sequence>MSIEFLLTSLVIILIPGTGAVYTIATGLVAGRVSSTFAAFGCTLSIAPHVIAAIFGLAAILHTSAILFQGIKIFGVIYLLYLAYQALKSRGPLKIDNTDNLPVNKISIVKSGILINVLNPKLSIFFLAFLPQFVDPASPTWAAETLLLGGSFMAMTFVVFSIYGVCASALRKAVLGSDIFMRWFRRTTAAAFAGFGLKLAFSEQ</sequence>
<evidence type="ECO:0000256" key="6">
    <source>
        <dbReference type="ARBA" id="ARBA00023136"/>
    </source>
</evidence>
<comment type="subcellular location">
    <subcellularLocation>
        <location evidence="1">Cell membrane</location>
        <topology evidence="1">Multi-pass membrane protein</topology>
    </subcellularLocation>
</comment>
<comment type="similarity">
    <text evidence="2">Belongs to the Rht family.</text>
</comment>
<dbReference type="PIRSF" id="PIRSF006324">
    <property type="entry name" value="LeuE"/>
    <property type="match status" value="1"/>
</dbReference>
<keyword evidence="5 7" id="KW-1133">Transmembrane helix</keyword>
<organism evidence="8 9">
    <name type="scientific">Kiloniella laminariae</name>
    <dbReference type="NCBI Taxonomy" id="454162"/>
    <lineage>
        <taxon>Bacteria</taxon>
        <taxon>Pseudomonadati</taxon>
        <taxon>Pseudomonadota</taxon>
        <taxon>Alphaproteobacteria</taxon>
        <taxon>Rhodospirillales</taxon>
        <taxon>Kiloniellaceae</taxon>
        <taxon>Kiloniella</taxon>
    </lineage>
</organism>
<evidence type="ECO:0000313" key="8">
    <source>
        <dbReference type="EMBL" id="MCZ4279513.1"/>
    </source>
</evidence>
<keyword evidence="3" id="KW-1003">Cell membrane</keyword>
<feature type="transmembrane region" description="Helical" evidence="7">
    <location>
        <begin position="113"/>
        <end position="134"/>
    </location>
</feature>